<dbReference type="GeneID" id="91110947"/>
<evidence type="ECO:0000256" key="1">
    <source>
        <dbReference type="SAM" id="MobiDB-lite"/>
    </source>
</evidence>
<dbReference type="AlphaFoldDB" id="A0AAU8CIS3"/>
<dbReference type="KEGG" id="hanx:ABSL23_17320"/>
<keyword evidence="2" id="KW-0614">Plasmid</keyword>
<dbReference type="EMBL" id="CP159207">
    <property type="protein sequence ID" value="XCF18386.1"/>
    <property type="molecule type" value="Genomic_DNA"/>
</dbReference>
<organism evidence="2">
    <name type="scientific">Halobacterium sp. NMX12-1</name>
    <dbReference type="NCBI Taxonomy" id="3166650"/>
    <lineage>
        <taxon>Archaea</taxon>
        <taxon>Methanobacteriati</taxon>
        <taxon>Methanobacteriota</taxon>
        <taxon>Stenosarchaea group</taxon>
        <taxon>Halobacteria</taxon>
        <taxon>Halobacteriales</taxon>
        <taxon>Halobacteriaceae</taxon>
        <taxon>Halobacterium</taxon>
    </lineage>
</organism>
<feature type="region of interest" description="Disordered" evidence="1">
    <location>
        <begin position="1"/>
        <end position="41"/>
    </location>
</feature>
<feature type="compositionally biased region" description="Basic and acidic residues" evidence="1">
    <location>
        <begin position="22"/>
        <end position="41"/>
    </location>
</feature>
<name>A0AAU8CIS3_9EURY</name>
<reference evidence="2" key="1">
    <citation type="submission" date="2024-06" db="EMBL/GenBank/DDBJ databases">
        <title>Genome Sequence of an extremely halophilic archaeon isolated from Permian era halite, Salado Formation, Carlsbad, New Mexico: Halobacterium sp. strain NMX12-1.</title>
        <authorList>
            <person name="Sotoa L."/>
            <person name="DasSarma P."/>
            <person name="Anton B.P."/>
            <person name="Vincze T."/>
            <person name="Verma I."/>
            <person name="Eralp B."/>
            <person name="Powers D.W."/>
            <person name="Dozier B.L."/>
            <person name="Roberts R.J."/>
            <person name="DasSarma S."/>
        </authorList>
    </citation>
    <scope>NUCLEOTIDE SEQUENCE</scope>
    <source>
        <strain evidence="2">NMX12-1</strain>
        <plasmid evidence="2">pNMX12-1_21</plasmid>
    </source>
</reference>
<sequence length="41" mass="4477">MPQEATEPVEGTLADELEDRVDEARNGEVADAEDVKEAFLS</sequence>
<evidence type="ECO:0000313" key="2">
    <source>
        <dbReference type="EMBL" id="XCF18386.1"/>
    </source>
</evidence>
<accession>A0AAU8CIS3</accession>
<proteinExistence type="predicted"/>
<gene>
    <name evidence="2" type="ORF">ABSL23_17320</name>
</gene>
<protein>
    <submittedName>
        <fullName evidence="2">Uncharacterized protein</fullName>
    </submittedName>
</protein>
<dbReference type="RefSeq" id="WP_353635656.1">
    <property type="nucleotide sequence ID" value="NZ_CP159207.1"/>
</dbReference>
<geneLocation type="plasmid" evidence="2">
    <name>pNMX12-1_21</name>
</geneLocation>